<name>A0AAV2SZ31_CALDB</name>
<comment type="caution">
    <text evidence="2">The sequence shown here is derived from an EMBL/GenBank/DDBJ whole genome shotgun (WGS) entry which is preliminary data.</text>
</comment>
<organism evidence="2 3">
    <name type="scientific">Calicophoron daubneyi</name>
    <name type="common">Rumen fluke</name>
    <name type="synonym">Paramphistomum daubneyi</name>
    <dbReference type="NCBI Taxonomy" id="300641"/>
    <lineage>
        <taxon>Eukaryota</taxon>
        <taxon>Metazoa</taxon>
        <taxon>Spiralia</taxon>
        <taxon>Lophotrochozoa</taxon>
        <taxon>Platyhelminthes</taxon>
        <taxon>Trematoda</taxon>
        <taxon>Digenea</taxon>
        <taxon>Plagiorchiida</taxon>
        <taxon>Pronocephalata</taxon>
        <taxon>Paramphistomoidea</taxon>
        <taxon>Paramphistomidae</taxon>
        <taxon>Calicophoron</taxon>
    </lineage>
</organism>
<gene>
    <name evidence="2" type="ORF">CDAUBV1_LOCUS1617</name>
</gene>
<dbReference type="Proteomes" id="UP001497525">
    <property type="component" value="Unassembled WGS sequence"/>
</dbReference>
<feature type="compositionally biased region" description="Basic residues" evidence="1">
    <location>
        <begin position="139"/>
        <end position="150"/>
    </location>
</feature>
<evidence type="ECO:0000313" key="3">
    <source>
        <dbReference type="Proteomes" id="UP001497525"/>
    </source>
</evidence>
<evidence type="ECO:0000313" key="2">
    <source>
        <dbReference type="EMBL" id="CAL5130179.1"/>
    </source>
</evidence>
<dbReference type="AlphaFoldDB" id="A0AAV2SZ31"/>
<feature type="region of interest" description="Disordered" evidence="1">
    <location>
        <begin position="162"/>
        <end position="188"/>
    </location>
</feature>
<protein>
    <submittedName>
        <fullName evidence="2">Uncharacterized protein</fullName>
    </submittedName>
</protein>
<feature type="region of interest" description="Disordered" evidence="1">
    <location>
        <begin position="119"/>
        <end position="150"/>
    </location>
</feature>
<accession>A0AAV2SZ31</accession>
<reference evidence="2" key="1">
    <citation type="submission" date="2024-06" db="EMBL/GenBank/DDBJ databases">
        <authorList>
            <person name="Liu X."/>
            <person name="Lenzi L."/>
            <person name="Haldenby T S."/>
            <person name="Uol C."/>
        </authorList>
    </citation>
    <scope>NUCLEOTIDE SEQUENCE</scope>
</reference>
<proteinExistence type="predicted"/>
<dbReference type="EMBL" id="CAXLJL010000057">
    <property type="protein sequence ID" value="CAL5130179.1"/>
    <property type="molecule type" value="Genomic_DNA"/>
</dbReference>
<evidence type="ECO:0000256" key="1">
    <source>
        <dbReference type="SAM" id="MobiDB-lite"/>
    </source>
</evidence>
<sequence length="217" mass="24630">MDAQDRQQAARGTVKIWAGLPMERTDETNYVQGHIRVGFRHSRFRQEKSSRNSEWAHAGLGRVNNGDNRYNTTSAKKHMDAGKSMEDNVILSQWRSDPLLNQMATSVNRLELQSTNLMQSKGCDPYKPMLNDQSPKRSSSNKHSNRMRKKQLTSAQYYSTLHDPLKPTQTPSLAPRSLTKPILANPSVPTLLNDDQPWEETVENYAIFSPKAQASFV</sequence>